<dbReference type="InterPro" id="IPR013783">
    <property type="entry name" value="Ig-like_fold"/>
</dbReference>
<feature type="domain" description="IPT/TIG" evidence="1">
    <location>
        <begin position="141"/>
        <end position="200"/>
    </location>
</feature>
<dbReference type="InterPro" id="IPR002909">
    <property type="entry name" value="IPT_dom"/>
</dbReference>
<dbReference type="RefSeq" id="WP_108823984.1">
    <property type="nucleotide sequence ID" value="NZ_CP023004.1"/>
</dbReference>
<dbReference type="EMBL" id="CP023004">
    <property type="protein sequence ID" value="AWI08179.1"/>
    <property type="molecule type" value="Genomic_DNA"/>
</dbReference>
<proteinExistence type="predicted"/>
<dbReference type="Gene3D" id="2.60.40.10">
    <property type="entry name" value="Immunoglobulins"/>
    <property type="match status" value="1"/>
</dbReference>
<organism evidence="2 3">
    <name type="scientific">Ereboglobus luteus</name>
    <dbReference type="NCBI Taxonomy" id="1796921"/>
    <lineage>
        <taxon>Bacteria</taxon>
        <taxon>Pseudomonadati</taxon>
        <taxon>Verrucomicrobiota</taxon>
        <taxon>Opitutia</taxon>
        <taxon>Opitutales</taxon>
        <taxon>Opitutaceae</taxon>
        <taxon>Ereboglobus</taxon>
    </lineage>
</organism>
<name>A0A2U8E012_9BACT</name>
<dbReference type="OrthoDB" id="185271at2"/>
<dbReference type="AlphaFoldDB" id="A0A2U8E012"/>
<dbReference type="SUPFAM" id="SSF81296">
    <property type="entry name" value="E set domains"/>
    <property type="match status" value="1"/>
</dbReference>
<dbReference type="PROSITE" id="PS51257">
    <property type="entry name" value="PROKAR_LIPOPROTEIN"/>
    <property type="match status" value="1"/>
</dbReference>
<accession>A0A2U8E012</accession>
<dbReference type="InterPro" id="IPR014756">
    <property type="entry name" value="Ig_E-set"/>
</dbReference>
<evidence type="ECO:0000313" key="3">
    <source>
        <dbReference type="Proteomes" id="UP000244896"/>
    </source>
</evidence>
<dbReference type="Pfam" id="PF01833">
    <property type="entry name" value="TIG"/>
    <property type="match status" value="1"/>
</dbReference>
<protein>
    <recommendedName>
        <fullName evidence="1">IPT/TIG domain-containing protein</fullName>
    </recommendedName>
</protein>
<dbReference type="KEGG" id="elut:CKA38_01890"/>
<evidence type="ECO:0000313" key="2">
    <source>
        <dbReference type="EMBL" id="AWI08179.1"/>
    </source>
</evidence>
<gene>
    <name evidence="2" type="ORF">CKA38_01890</name>
</gene>
<dbReference type="Proteomes" id="UP000244896">
    <property type="component" value="Chromosome"/>
</dbReference>
<evidence type="ECO:0000259" key="1">
    <source>
        <dbReference type="Pfam" id="PF01833"/>
    </source>
</evidence>
<keyword evidence="3" id="KW-1185">Reference proteome</keyword>
<reference evidence="2 3" key="1">
    <citation type="journal article" date="2018" name="Syst. Appl. Microbiol.">
        <title>Ereboglobus luteus gen. nov. sp. nov. from cockroach guts, and new insights into the oxygen relationship of the genera Opitutus and Didymococcus (Verrucomicrobia: Opitutaceae).</title>
        <authorList>
            <person name="Tegtmeier D."/>
            <person name="Belitz A."/>
            <person name="Radek R."/>
            <person name="Heimerl T."/>
            <person name="Brune A."/>
        </authorList>
    </citation>
    <scope>NUCLEOTIDE SEQUENCE [LARGE SCALE GENOMIC DNA]</scope>
    <source>
        <strain evidence="2 3">Ho45</strain>
    </source>
</reference>
<sequence>MQNNRTFHARSFFVIISALAVLVLAGCGTPSITNLTAPSLPPNPSQIYTITARIKPQASNVVEGSTVAKLIIDGNAHKMTMIPDTPGIYEYEFQAPPGVTELRYYFLIEYQVSNIGILRSRTDYSPLQVATIVGRDAVGLSSNRGPAGSRIAITGRGFTSHDNVYFNDSLARSIYDSANSISFYVPDLPAEQNYTISIGDVPGKLVIGTFRIDPGADSGSAATVIHNNPQPAADTTMATVQTTQQGGTLTVSPSEIKIRKSQTLVLKFITPQVVQGAPMLIDVTTDIPESVIMPEVYVQPGSNVGSVTIEGGRPGTGHLYAQMPGADKPLVIPVTIQPLN</sequence>